<name>A0AAV9D720_ACOCL</name>
<dbReference type="Proteomes" id="UP001180020">
    <property type="component" value="Unassembled WGS sequence"/>
</dbReference>
<sequence length="176" mass="19487">MLTEALLDHLKSRWKGLPFGQVWKCGRHKFFVLLPTWAARDLILLEKIEGTPVAVIESGEGSGGPSTEQEPCTHPEVEAEVAPSVFQPVSQTEKKIGGSVPYFDELSPGLVAGREVFEEGGALFVLWRLQKVGETDKRVKVERTCHILSKDRWRVSSNHTFAKQGVVRRLLAASGP</sequence>
<accession>A0AAV9D720</accession>
<evidence type="ECO:0000313" key="2">
    <source>
        <dbReference type="Proteomes" id="UP001180020"/>
    </source>
</evidence>
<protein>
    <submittedName>
        <fullName evidence="1">Uncharacterized protein</fullName>
    </submittedName>
</protein>
<organism evidence="1 2">
    <name type="scientific">Acorus calamus</name>
    <name type="common">Sweet flag</name>
    <dbReference type="NCBI Taxonomy" id="4465"/>
    <lineage>
        <taxon>Eukaryota</taxon>
        <taxon>Viridiplantae</taxon>
        <taxon>Streptophyta</taxon>
        <taxon>Embryophyta</taxon>
        <taxon>Tracheophyta</taxon>
        <taxon>Spermatophyta</taxon>
        <taxon>Magnoliopsida</taxon>
        <taxon>Liliopsida</taxon>
        <taxon>Acoraceae</taxon>
        <taxon>Acorus</taxon>
    </lineage>
</organism>
<reference evidence="1" key="1">
    <citation type="journal article" date="2023" name="Nat. Commun.">
        <title>Diploid and tetraploid genomes of Acorus and the evolution of monocots.</title>
        <authorList>
            <person name="Ma L."/>
            <person name="Liu K.W."/>
            <person name="Li Z."/>
            <person name="Hsiao Y.Y."/>
            <person name="Qi Y."/>
            <person name="Fu T."/>
            <person name="Tang G.D."/>
            <person name="Zhang D."/>
            <person name="Sun W.H."/>
            <person name="Liu D.K."/>
            <person name="Li Y."/>
            <person name="Chen G.Z."/>
            <person name="Liu X.D."/>
            <person name="Liao X.Y."/>
            <person name="Jiang Y.T."/>
            <person name="Yu X."/>
            <person name="Hao Y."/>
            <person name="Huang J."/>
            <person name="Zhao X.W."/>
            <person name="Ke S."/>
            <person name="Chen Y.Y."/>
            <person name="Wu W.L."/>
            <person name="Hsu J.L."/>
            <person name="Lin Y.F."/>
            <person name="Huang M.D."/>
            <person name="Li C.Y."/>
            <person name="Huang L."/>
            <person name="Wang Z.W."/>
            <person name="Zhao X."/>
            <person name="Zhong W.Y."/>
            <person name="Peng D.H."/>
            <person name="Ahmad S."/>
            <person name="Lan S."/>
            <person name="Zhang J.S."/>
            <person name="Tsai W.C."/>
            <person name="Van de Peer Y."/>
            <person name="Liu Z.J."/>
        </authorList>
    </citation>
    <scope>NUCLEOTIDE SEQUENCE</scope>
    <source>
        <strain evidence="1">CP</strain>
    </source>
</reference>
<dbReference type="AlphaFoldDB" id="A0AAV9D720"/>
<dbReference type="EMBL" id="JAUJYO010000015">
    <property type="protein sequence ID" value="KAK1296223.1"/>
    <property type="molecule type" value="Genomic_DNA"/>
</dbReference>
<gene>
    <name evidence="1" type="ORF">QJS10_CPB15g00908</name>
</gene>
<reference evidence="1" key="2">
    <citation type="submission" date="2023-06" db="EMBL/GenBank/DDBJ databases">
        <authorList>
            <person name="Ma L."/>
            <person name="Liu K.-W."/>
            <person name="Li Z."/>
            <person name="Hsiao Y.-Y."/>
            <person name="Qi Y."/>
            <person name="Fu T."/>
            <person name="Tang G."/>
            <person name="Zhang D."/>
            <person name="Sun W.-H."/>
            <person name="Liu D.-K."/>
            <person name="Li Y."/>
            <person name="Chen G.-Z."/>
            <person name="Liu X.-D."/>
            <person name="Liao X.-Y."/>
            <person name="Jiang Y.-T."/>
            <person name="Yu X."/>
            <person name="Hao Y."/>
            <person name="Huang J."/>
            <person name="Zhao X.-W."/>
            <person name="Ke S."/>
            <person name="Chen Y.-Y."/>
            <person name="Wu W.-L."/>
            <person name="Hsu J.-L."/>
            <person name="Lin Y.-F."/>
            <person name="Huang M.-D."/>
            <person name="Li C.-Y."/>
            <person name="Huang L."/>
            <person name="Wang Z.-W."/>
            <person name="Zhao X."/>
            <person name="Zhong W.-Y."/>
            <person name="Peng D.-H."/>
            <person name="Ahmad S."/>
            <person name="Lan S."/>
            <person name="Zhang J.-S."/>
            <person name="Tsai W.-C."/>
            <person name="Van De Peer Y."/>
            <person name="Liu Z.-J."/>
        </authorList>
    </citation>
    <scope>NUCLEOTIDE SEQUENCE</scope>
    <source>
        <strain evidence="1">CP</strain>
        <tissue evidence="1">Leaves</tissue>
    </source>
</reference>
<comment type="caution">
    <text evidence="1">The sequence shown here is derived from an EMBL/GenBank/DDBJ whole genome shotgun (WGS) entry which is preliminary data.</text>
</comment>
<keyword evidence="2" id="KW-1185">Reference proteome</keyword>
<evidence type="ECO:0000313" key="1">
    <source>
        <dbReference type="EMBL" id="KAK1296223.1"/>
    </source>
</evidence>
<proteinExistence type="predicted"/>